<name>A0A6J5NWZ4_9CAUD</name>
<dbReference type="EMBL" id="LR796689">
    <property type="protein sequence ID" value="CAB4159744.1"/>
    <property type="molecule type" value="Genomic_DNA"/>
</dbReference>
<accession>A0A6J5NWZ4</accession>
<gene>
    <name evidence="1" type="ORF">UFOVP719_19</name>
</gene>
<evidence type="ECO:0000313" key="1">
    <source>
        <dbReference type="EMBL" id="CAB4159744.1"/>
    </source>
</evidence>
<organism evidence="1">
    <name type="scientific">uncultured Caudovirales phage</name>
    <dbReference type="NCBI Taxonomy" id="2100421"/>
    <lineage>
        <taxon>Viruses</taxon>
        <taxon>Duplodnaviria</taxon>
        <taxon>Heunggongvirae</taxon>
        <taxon>Uroviricota</taxon>
        <taxon>Caudoviricetes</taxon>
        <taxon>Peduoviridae</taxon>
        <taxon>Maltschvirus</taxon>
        <taxon>Maltschvirus maltsch</taxon>
    </lineage>
</organism>
<sequence length="205" mass="22780">MPVRVKGFIEVRKGMRKLAPELDKELTKNVRNVLKPVVKTARSYATPRIPGLSGWTFSGRGKAISAGNSAFRVGQFPKYNASEVRSGIKYSLRKSRPNSKGFTALYKILNETRAGSIYEWAGRVNFDGSERSKSSNPRAGYHFNLALNSNSQLKGEGKLRGRLIYRAWYEDNQKATKAVLAAIDSTTERFTKAVMAGGWQNNKAA</sequence>
<reference evidence="1" key="1">
    <citation type="submission" date="2020-04" db="EMBL/GenBank/DDBJ databases">
        <authorList>
            <person name="Chiriac C."/>
            <person name="Salcher M."/>
            <person name="Ghai R."/>
            <person name="Kavagutti S V."/>
        </authorList>
    </citation>
    <scope>NUCLEOTIDE SEQUENCE</scope>
</reference>
<proteinExistence type="predicted"/>
<protein>
    <submittedName>
        <fullName evidence="1">Uncharacterized protein</fullName>
    </submittedName>
</protein>